<organism evidence="1 2">
    <name type="scientific">Saccoglossus kowalevskii</name>
    <name type="common">Acorn worm</name>
    <dbReference type="NCBI Taxonomy" id="10224"/>
    <lineage>
        <taxon>Eukaryota</taxon>
        <taxon>Metazoa</taxon>
        <taxon>Hemichordata</taxon>
        <taxon>Enteropneusta</taxon>
        <taxon>Harrimaniidae</taxon>
        <taxon>Saccoglossus</taxon>
    </lineage>
</organism>
<sequence>MPGKRLSVEPPNVTVDDLEDFLATDDLFVEYFNYFLALPTFPEPLFFNKERGGFEVVSSAKKEITNKIRTLVQQSKKPSPIYRAATFVANAKKVSIYDIHAYERTAQEPSEIKTSFTVQCLNKEQGIQWIKMERLPAFLAK</sequence>
<dbReference type="Proteomes" id="UP000694865">
    <property type="component" value="Unplaced"/>
</dbReference>
<dbReference type="RefSeq" id="XP_006824174.1">
    <property type="nucleotide sequence ID" value="XM_006824111.1"/>
</dbReference>
<accession>A0ABM0MVY3</accession>
<dbReference type="GeneID" id="102801224"/>
<evidence type="ECO:0000313" key="2">
    <source>
        <dbReference type="RefSeq" id="XP_006824174.1"/>
    </source>
</evidence>
<evidence type="ECO:0000313" key="1">
    <source>
        <dbReference type="Proteomes" id="UP000694865"/>
    </source>
</evidence>
<dbReference type="InterPro" id="IPR042651">
    <property type="entry name" value="Rgs22"/>
</dbReference>
<dbReference type="PANTHER" id="PTHR46583:SF1">
    <property type="entry name" value="REGULATOR OF G-PROTEIN SIGNALING 22"/>
    <property type="match status" value="1"/>
</dbReference>
<gene>
    <name evidence="2" type="primary">LOC102801224</name>
</gene>
<reference evidence="2" key="1">
    <citation type="submission" date="2025-08" db="UniProtKB">
        <authorList>
            <consortium name="RefSeq"/>
        </authorList>
    </citation>
    <scope>IDENTIFICATION</scope>
    <source>
        <tissue evidence="2">Testes</tissue>
    </source>
</reference>
<protein>
    <submittedName>
        <fullName evidence="2">Regulator of G-protein signaling 22-like</fullName>
    </submittedName>
</protein>
<keyword evidence="1" id="KW-1185">Reference proteome</keyword>
<dbReference type="PANTHER" id="PTHR46583">
    <property type="entry name" value="REGULATOR OF G-PROTEIN SIGNALING 22"/>
    <property type="match status" value="1"/>
</dbReference>
<name>A0ABM0MVY3_SACKO</name>
<proteinExistence type="predicted"/>